<reference evidence="2" key="1">
    <citation type="submission" date="2011-10" db="EMBL/GenBank/DDBJ databases">
        <title>The complete genome of chromosome of Thermovirga lienii DSM 17291.</title>
        <authorList>
            <consortium name="US DOE Joint Genome Institute (JGI-PGF)"/>
            <person name="Lucas S."/>
            <person name="Copeland A."/>
            <person name="Lapidus A."/>
            <person name="Glavina del Rio T."/>
            <person name="Dalin E."/>
            <person name="Tice H."/>
            <person name="Bruce D."/>
            <person name="Goodwin L."/>
            <person name="Pitluck S."/>
            <person name="Peters L."/>
            <person name="Mikhailova N."/>
            <person name="Saunders E."/>
            <person name="Kyrpides N."/>
            <person name="Mavromatis K."/>
            <person name="Ivanova N."/>
            <person name="Last F.I."/>
            <person name="Brettin T."/>
            <person name="Detter J.C."/>
            <person name="Han C."/>
            <person name="Larimer F."/>
            <person name="Land M."/>
            <person name="Hauser L."/>
            <person name="Markowitz V."/>
            <person name="Cheng J.-F."/>
            <person name="Hugenholtz P."/>
            <person name="Woyke T."/>
            <person name="Wu D."/>
            <person name="Spring S."/>
            <person name="Schroeder M."/>
            <person name="Brambilla E.-M."/>
            <person name="Klenk H.-P."/>
            <person name="Eisen J.A."/>
        </authorList>
    </citation>
    <scope>NUCLEOTIDE SEQUENCE [LARGE SCALE GENOMIC DNA]</scope>
    <source>
        <strain evidence="2">ATCC BAA-1197 / DSM 17291 / Cas60314</strain>
    </source>
</reference>
<dbReference type="STRING" id="580340.Tlie_0125"/>
<evidence type="ECO:0000313" key="1">
    <source>
        <dbReference type="EMBL" id="AER65871.1"/>
    </source>
</evidence>
<accession>G7V5W6</accession>
<dbReference type="EMBL" id="CP003096">
    <property type="protein sequence ID" value="AER65871.1"/>
    <property type="molecule type" value="Genomic_DNA"/>
</dbReference>
<proteinExistence type="predicted"/>
<organism evidence="1 2">
    <name type="scientific">Thermovirga lienii (strain ATCC BAA-1197 / DSM 17291 / Cas60314)</name>
    <dbReference type="NCBI Taxonomy" id="580340"/>
    <lineage>
        <taxon>Bacteria</taxon>
        <taxon>Thermotogati</taxon>
        <taxon>Synergistota</taxon>
        <taxon>Synergistia</taxon>
        <taxon>Synergistales</taxon>
        <taxon>Thermovirgaceae</taxon>
        <taxon>Thermovirga</taxon>
    </lineage>
</organism>
<sequence>MASWQKEIQKAACREKDLEGFNAFMEALVDLLGRFQGETFIIKGDSREFNLFCSPMDFLFVLQKVTKKRGYAGASSLIFFVNQSVPSIKLCLKVYDLYDMIKSERAMPFEEEIKEGFFLSLLEALRGIEGSFPDKELLTKVFLRSLGKT</sequence>
<dbReference type="Proteomes" id="UP000005868">
    <property type="component" value="Chromosome"/>
</dbReference>
<dbReference type="AlphaFoldDB" id="G7V5W6"/>
<evidence type="ECO:0000313" key="2">
    <source>
        <dbReference type="Proteomes" id="UP000005868"/>
    </source>
</evidence>
<protein>
    <submittedName>
        <fullName evidence="1">Uncharacterized protein</fullName>
    </submittedName>
</protein>
<name>G7V5W6_THELD</name>
<dbReference type="HOGENOM" id="CLU_1748797_0_0_0"/>
<reference evidence="1 2" key="2">
    <citation type="journal article" date="2012" name="Stand. Genomic Sci.">
        <title>Genome sequence of the moderately thermophilic, amino-acid-degrading and sulfur-reducing bacterium Thermovirga lienii type strain (Cas60314(T)).</title>
        <authorList>
            <person name="Goker M."/>
            <person name="Saunders E."/>
            <person name="Lapidus A."/>
            <person name="Nolan M."/>
            <person name="Lucas S."/>
            <person name="Hammon N."/>
            <person name="Deshpande S."/>
            <person name="Cheng J.F."/>
            <person name="Han C."/>
            <person name="Tapia R."/>
            <person name="Goodwin L.A."/>
            <person name="Pitluck S."/>
            <person name="Liolios K."/>
            <person name="Mavromatis K."/>
            <person name="Pagani I."/>
            <person name="Ivanova N."/>
            <person name="Mikhailova N."/>
            <person name="Pati A."/>
            <person name="Chen A."/>
            <person name="Palaniappan K."/>
            <person name="Land M."/>
            <person name="Chang Y.J."/>
            <person name="Jeffries C.D."/>
            <person name="Brambilla E.M."/>
            <person name="Rohde M."/>
            <person name="Spring S."/>
            <person name="Detter J.C."/>
            <person name="Woyke T."/>
            <person name="Bristow J."/>
            <person name="Eisen J.A."/>
            <person name="Markowitz V."/>
            <person name="Hugenholtz P."/>
            <person name="Kyrpides N.C."/>
            <person name="Klenk H.P."/>
        </authorList>
    </citation>
    <scope>NUCLEOTIDE SEQUENCE [LARGE SCALE GENOMIC DNA]</scope>
    <source>
        <strain evidence="2">ATCC BAA-1197 / DSM 17291 / Cas60314</strain>
    </source>
</reference>
<keyword evidence="2" id="KW-1185">Reference proteome</keyword>
<dbReference type="KEGG" id="tli:Tlie_0125"/>
<gene>
    <name evidence="1" type="ordered locus">Tlie_0125</name>
</gene>